<protein>
    <submittedName>
        <fullName evidence="3">Uncharacterized protein</fullName>
    </submittedName>
</protein>
<evidence type="ECO:0000313" key="4">
    <source>
        <dbReference type="Proteomes" id="UP000243723"/>
    </source>
</evidence>
<dbReference type="OrthoDB" id="5413589at2759"/>
<gene>
    <name evidence="3" type="ORF">B9Z65_3893</name>
</gene>
<keyword evidence="4" id="KW-1185">Reference proteome</keyword>
<sequence>MRSFIFFAAALAGTSAASLVQRQSSDPCQDKYNQCLQTNSEVKCQCDLATCTGEDAARIRDFCATATASMSSASSTTTSSAPSSTATGTVALGEQCSSDSQCPVGVQCLNTPPLTPSAPTSVPRCGGFNAKCQNDSQCSLNTCNNGVCNGYRGGSSSSTTSSVLSSSSTTSSASTTSTTTSAVPIQIVKLGDSCSSDAQCPDSIKCYNNPPLTPSAPTAVPICGGFNATCTSDSQCALNTCVKGVCNGYKSSLTTTSSAASSPTTTTSMSTSMAPLSSSTAPTTPAPPATSVVTYAAAALGEPCSVDAQCPSGVKCLNNPPLTPSAPTAAKICGGFNATCSSDSQCALNTCNNGLCNGYKSDVPGTTTVTTAGTRATTISSATTRAATSPSVVAFPGAASKNGMSAAFVAAAGALVCML</sequence>
<name>A0A2P8A2X2_9PEZI</name>
<feature type="region of interest" description="Disordered" evidence="1">
    <location>
        <begin position="253"/>
        <end position="287"/>
    </location>
</feature>
<reference evidence="3 4" key="1">
    <citation type="submission" date="2017-05" db="EMBL/GenBank/DDBJ databases">
        <title>Draft genome sequence of Elsinoe australis.</title>
        <authorList>
            <person name="Cheng Q."/>
        </authorList>
    </citation>
    <scope>NUCLEOTIDE SEQUENCE [LARGE SCALE GENOMIC DNA]</scope>
    <source>
        <strain evidence="3 4">NL1</strain>
    </source>
</reference>
<dbReference type="AlphaFoldDB" id="A0A2P8A2X2"/>
<feature type="signal peptide" evidence="2">
    <location>
        <begin position="1"/>
        <end position="16"/>
    </location>
</feature>
<evidence type="ECO:0000313" key="3">
    <source>
        <dbReference type="EMBL" id="PSK54804.1"/>
    </source>
</evidence>
<keyword evidence="2" id="KW-0732">Signal</keyword>
<organism evidence="3 4">
    <name type="scientific">Elsinoe australis</name>
    <dbReference type="NCBI Taxonomy" id="40998"/>
    <lineage>
        <taxon>Eukaryota</taxon>
        <taxon>Fungi</taxon>
        <taxon>Dikarya</taxon>
        <taxon>Ascomycota</taxon>
        <taxon>Pezizomycotina</taxon>
        <taxon>Dothideomycetes</taxon>
        <taxon>Dothideomycetidae</taxon>
        <taxon>Myriangiales</taxon>
        <taxon>Elsinoaceae</taxon>
        <taxon>Elsinoe</taxon>
    </lineage>
</organism>
<proteinExistence type="predicted"/>
<comment type="caution">
    <text evidence="3">The sequence shown here is derived from an EMBL/GenBank/DDBJ whole genome shotgun (WGS) entry which is preliminary data.</text>
</comment>
<accession>A0A2P8A2X2</accession>
<feature type="chain" id="PRO_5015158042" evidence="2">
    <location>
        <begin position="17"/>
        <end position="419"/>
    </location>
</feature>
<feature type="region of interest" description="Disordered" evidence="1">
    <location>
        <begin position="159"/>
        <end position="178"/>
    </location>
</feature>
<evidence type="ECO:0000256" key="2">
    <source>
        <dbReference type="SAM" id="SignalP"/>
    </source>
</evidence>
<dbReference type="Proteomes" id="UP000243723">
    <property type="component" value="Unassembled WGS sequence"/>
</dbReference>
<evidence type="ECO:0000256" key="1">
    <source>
        <dbReference type="SAM" id="MobiDB-lite"/>
    </source>
</evidence>
<dbReference type="EMBL" id="NHZQ01000072">
    <property type="protein sequence ID" value="PSK54804.1"/>
    <property type="molecule type" value="Genomic_DNA"/>
</dbReference>